<comment type="caution">
    <text evidence="1">The sequence shown here is derived from an EMBL/GenBank/DDBJ whole genome shotgun (WGS) entry which is preliminary data.</text>
</comment>
<accession>A0AAV6KLH8</accession>
<proteinExistence type="predicted"/>
<organism evidence="1 2">
    <name type="scientific">Rhododendron griersonianum</name>
    <dbReference type="NCBI Taxonomy" id="479676"/>
    <lineage>
        <taxon>Eukaryota</taxon>
        <taxon>Viridiplantae</taxon>
        <taxon>Streptophyta</taxon>
        <taxon>Embryophyta</taxon>
        <taxon>Tracheophyta</taxon>
        <taxon>Spermatophyta</taxon>
        <taxon>Magnoliopsida</taxon>
        <taxon>eudicotyledons</taxon>
        <taxon>Gunneridae</taxon>
        <taxon>Pentapetalae</taxon>
        <taxon>asterids</taxon>
        <taxon>Ericales</taxon>
        <taxon>Ericaceae</taxon>
        <taxon>Ericoideae</taxon>
        <taxon>Rhodoreae</taxon>
        <taxon>Rhododendron</taxon>
    </lineage>
</organism>
<protein>
    <submittedName>
        <fullName evidence="1">Uncharacterized protein</fullName>
    </submittedName>
</protein>
<name>A0AAV6KLH8_9ERIC</name>
<dbReference type="AlphaFoldDB" id="A0AAV6KLH8"/>
<dbReference type="EMBL" id="JACTNZ010000004">
    <property type="protein sequence ID" value="KAG5553109.1"/>
    <property type="molecule type" value="Genomic_DNA"/>
</dbReference>
<keyword evidence="2" id="KW-1185">Reference proteome</keyword>
<evidence type="ECO:0000313" key="1">
    <source>
        <dbReference type="EMBL" id="KAG5553109.1"/>
    </source>
</evidence>
<evidence type="ECO:0000313" key="2">
    <source>
        <dbReference type="Proteomes" id="UP000823749"/>
    </source>
</evidence>
<gene>
    <name evidence="1" type="ORF">RHGRI_011094</name>
</gene>
<sequence>MLFVCAKEEKYVAKIENDGVVEENNENEETEEDGKGIPRKRARSCSTVKCQFASTALEAETQYSDSDQEMT</sequence>
<reference evidence="1" key="1">
    <citation type="submission" date="2020-08" db="EMBL/GenBank/DDBJ databases">
        <title>Plant Genome Project.</title>
        <authorList>
            <person name="Zhang R.-G."/>
        </authorList>
    </citation>
    <scope>NUCLEOTIDE SEQUENCE</scope>
    <source>
        <strain evidence="1">WSP0</strain>
        <tissue evidence="1">Leaf</tissue>
    </source>
</reference>
<dbReference type="Proteomes" id="UP000823749">
    <property type="component" value="Chromosome 4"/>
</dbReference>